<dbReference type="EMBL" id="JANBUJ010000898">
    <property type="protein sequence ID" value="KAJ2769622.1"/>
    <property type="molecule type" value="Genomic_DNA"/>
</dbReference>
<sequence length="245" mass="25980">LEFGEVSSSEVSDATAKSPPALAPPRVSVPPKKKTPRATRQIVESSDEAPASPPAAKGSAASATAMPKGKGSAQPPNSAPAGQVKQVAKRIPGRRLIRTPGLPKTTEKTAPKPPSASSDEHSAAIKETPAGVESTAIGDADDNTMVTPTKKAKRPHFRYTEPKATTSITRSGRKVQPPKEWWANAQERLDSPHTEPTIKYRWGKIDAMVVRDGKRVRLSDVFLEDGDADPLGSNKPDGDKQDGTA</sequence>
<evidence type="ECO:0000313" key="2">
    <source>
        <dbReference type="Proteomes" id="UP001140234"/>
    </source>
</evidence>
<name>A0ACC1JYF3_9FUNG</name>
<dbReference type="Proteomes" id="UP001140234">
    <property type="component" value="Unassembled WGS sequence"/>
</dbReference>
<comment type="caution">
    <text evidence="1">The sequence shown here is derived from an EMBL/GenBank/DDBJ whole genome shotgun (WGS) entry which is preliminary data.</text>
</comment>
<protein>
    <submittedName>
        <fullName evidence="1">Uncharacterized protein</fullName>
    </submittedName>
</protein>
<organism evidence="1 2">
    <name type="scientific">Coemansia nantahalensis</name>
    <dbReference type="NCBI Taxonomy" id="2789366"/>
    <lineage>
        <taxon>Eukaryota</taxon>
        <taxon>Fungi</taxon>
        <taxon>Fungi incertae sedis</taxon>
        <taxon>Zoopagomycota</taxon>
        <taxon>Kickxellomycotina</taxon>
        <taxon>Kickxellomycetes</taxon>
        <taxon>Kickxellales</taxon>
        <taxon>Kickxellaceae</taxon>
        <taxon>Coemansia</taxon>
    </lineage>
</organism>
<gene>
    <name evidence="1" type="ORF">IWQ57_003028</name>
</gene>
<keyword evidence="2" id="KW-1185">Reference proteome</keyword>
<feature type="non-terminal residue" evidence="1">
    <location>
        <position position="1"/>
    </location>
</feature>
<proteinExistence type="predicted"/>
<accession>A0ACC1JYF3</accession>
<reference evidence="1" key="1">
    <citation type="submission" date="2022-07" db="EMBL/GenBank/DDBJ databases">
        <title>Phylogenomic reconstructions and comparative analyses of Kickxellomycotina fungi.</title>
        <authorList>
            <person name="Reynolds N.K."/>
            <person name="Stajich J.E."/>
            <person name="Barry K."/>
            <person name="Grigoriev I.V."/>
            <person name="Crous P."/>
            <person name="Smith M.E."/>
        </authorList>
    </citation>
    <scope>NUCLEOTIDE SEQUENCE</scope>
    <source>
        <strain evidence="1">CBS 109366</strain>
    </source>
</reference>
<evidence type="ECO:0000313" key="1">
    <source>
        <dbReference type="EMBL" id="KAJ2769622.1"/>
    </source>
</evidence>